<dbReference type="Gene3D" id="3.30.9.80">
    <property type="match status" value="1"/>
</dbReference>
<sequence length="572" mass="63614">MLEQRPLCAAGRSGCSSIAANLDRENNVQNSDPIHAHAPRADVDRDGHPAENGKFYLVGGGIASLAAAAFLIRDGHVRGCDITIFEALDKLGGSLDGAGNPESGYVARGGRMLESKYLCTYDLFSSIPTLDGTKSVTQEIFDWNETMRTSSRARLVREGKREDAPAYGLDEKHLVTLGRLSIEPEAMLGASRIADHFDTSFFETNFWLMWCTTFAFQPWHSAVEFRRYLLRFAHMSTGFNQLHGIMRTVYNQYDSMIRPLRRWLDDHGVAFRQDTRVTDLRFDETGPLNRVSAIAGETAHGRFDLPVDPADKVIVTLGSMTAASSLGGMDRPAPLDTVDATGAWSLWKNIASGRPEFGHPSIFADHVDASKWLSFTVTLRDPTLFRLIRDLTGNVPGEGGLITFPESNWLVSIVLPHQPHFIGQPADVQVFWGYGLRVDQPGDFVDKPMQACTGREILTEIVGHLKMQSESARILEHAVCIPCMMPFITSQFLPRRRGDRPAVVPDEWRNLAFIGQFCELPDDVVFTVEYSVRSAQNAVYALLGLDRAAPAVYKGQHDPRIVYKAFATLRDH</sequence>
<reference evidence="3" key="1">
    <citation type="submission" date="2016-10" db="EMBL/GenBank/DDBJ databases">
        <authorList>
            <person name="Varghese N."/>
            <person name="Submissions S."/>
        </authorList>
    </citation>
    <scope>NUCLEOTIDE SEQUENCE [LARGE SCALE GENOMIC DNA]</scope>
    <source>
        <strain evidence="3">DUS833</strain>
    </source>
</reference>
<dbReference type="Pfam" id="PF06100">
    <property type="entry name" value="MCRA"/>
    <property type="match status" value="1"/>
</dbReference>
<organism evidence="2 3">
    <name type="scientific">Paraburkholderia tuberum</name>
    <dbReference type="NCBI Taxonomy" id="157910"/>
    <lineage>
        <taxon>Bacteria</taxon>
        <taxon>Pseudomonadati</taxon>
        <taxon>Pseudomonadota</taxon>
        <taxon>Betaproteobacteria</taxon>
        <taxon>Burkholderiales</taxon>
        <taxon>Burkholderiaceae</taxon>
        <taxon>Paraburkholderia</taxon>
    </lineage>
</organism>
<dbReference type="GO" id="GO:0050151">
    <property type="term" value="F:oleate hydratase activity"/>
    <property type="evidence" value="ECO:0007669"/>
    <property type="project" value="InterPro"/>
</dbReference>
<dbReference type="Proteomes" id="UP000199365">
    <property type="component" value="Unassembled WGS sequence"/>
</dbReference>
<dbReference type="NCBIfam" id="NF010584">
    <property type="entry name" value="PRK13977.1"/>
    <property type="match status" value="1"/>
</dbReference>
<dbReference type="PANTHER" id="PTHR37417">
    <property type="entry name" value="67 KDA MYOSIN-CROSS-REACTIVE ANTIGEN FAMILY PROTEIN (AFU_ORTHOLOGUE AFUA_5G09970)"/>
    <property type="match status" value="1"/>
</dbReference>
<dbReference type="InterPro" id="IPR010354">
    <property type="entry name" value="Oleate_hydratase"/>
</dbReference>
<dbReference type="SUPFAM" id="SSF51905">
    <property type="entry name" value="FAD/NAD(P)-binding domain"/>
    <property type="match status" value="1"/>
</dbReference>
<dbReference type="PANTHER" id="PTHR37417:SF2">
    <property type="entry name" value="67 KDA MYOSIN-CROSS-REACTIVE ANTIGEN FAMILY PROTEIN (AFU_ORTHOLOGUE AFUA_5G09970)"/>
    <property type="match status" value="1"/>
</dbReference>
<dbReference type="GO" id="GO:0006631">
    <property type="term" value="P:fatty acid metabolic process"/>
    <property type="evidence" value="ECO:0007669"/>
    <property type="project" value="InterPro"/>
</dbReference>
<accession>A0A1H1HC59</accession>
<proteinExistence type="predicted"/>
<dbReference type="Gene3D" id="3.50.50.60">
    <property type="entry name" value="FAD/NAD(P)-binding domain"/>
    <property type="match status" value="2"/>
</dbReference>
<evidence type="ECO:0000313" key="3">
    <source>
        <dbReference type="Proteomes" id="UP000199365"/>
    </source>
</evidence>
<name>A0A1H1HC59_9BURK</name>
<dbReference type="InterPro" id="IPR036188">
    <property type="entry name" value="FAD/NAD-bd_sf"/>
</dbReference>
<protein>
    <submittedName>
        <fullName evidence="2">Oleate hydratase</fullName>
    </submittedName>
</protein>
<gene>
    <name evidence="2" type="ORF">SAMN05445850_3444</name>
</gene>
<dbReference type="AlphaFoldDB" id="A0A1H1HC59"/>
<feature type="region of interest" description="Disordered" evidence="1">
    <location>
        <begin position="28"/>
        <end position="47"/>
    </location>
</feature>
<evidence type="ECO:0000256" key="1">
    <source>
        <dbReference type="SAM" id="MobiDB-lite"/>
    </source>
</evidence>
<dbReference type="EMBL" id="FNKX01000001">
    <property type="protein sequence ID" value="SDR23065.1"/>
    <property type="molecule type" value="Genomic_DNA"/>
</dbReference>
<dbReference type="GO" id="GO:0071949">
    <property type="term" value="F:FAD binding"/>
    <property type="evidence" value="ECO:0007669"/>
    <property type="project" value="InterPro"/>
</dbReference>
<keyword evidence="3" id="KW-1185">Reference proteome</keyword>
<evidence type="ECO:0000313" key="2">
    <source>
        <dbReference type="EMBL" id="SDR23065.1"/>
    </source>
</evidence>